<dbReference type="Pfam" id="PF17172">
    <property type="entry name" value="GST_N_4"/>
    <property type="match status" value="1"/>
</dbReference>
<evidence type="ECO:0000313" key="5">
    <source>
        <dbReference type="Proteomes" id="UP001244011"/>
    </source>
</evidence>
<dbReference type="Pfam" id="PF17171">
    <property type="entry name" value="GST_C_6"/>
    <property type="match status" value="1"/>
</dbReference>
<protein>
    <recommendedName>
        <fullName evidence="6">Thioredoxin-like fold domain-containing protein</fullName>
    </recommendedName>
</protein>
<dbReference type="PANTHER" id="PTHR12289">
    <property type="entry name" value="METAXIN RELATED"/>
    <property type="match status" value="1"/>
</dbReference>
<evidence type="ECO:0000259" key="3">
    <source>
        <dbReference type="Pfam" id="PF17172"/>
    </source>
</evidence>
<organism evidence="4 5">
    <name type="scientific">Phialemonium atrogriseum</name>
    <dbReference type="NCBI Taxonomy" id="1093897"/>
    <lineage>
        <taxon>Eukaryota</taxon>
        <taxon>Fungi</taxon>
        <taxon>Dikarya</taxon>
        <taxon>Ascomycota</taxon>
        <taxon>Pezizomycotina</taxon>
        <taxon>Sordariomycetes</taxon>
        <taxon>Sordariomycetidae</taxon>
        <taxon>Cephalothecales</taxon>
        <taxon>Cephalothecaceae</taxon>
        <taxon>Phialemonium</taxon>
    </lineage>
</organism>
<dbReference type="AlphaFoldDB" id="A0AAJ0C6H6"/>
<name>A0AAJ0C6H6_9PEZI</name>
<feature type="domain" description="Metaxin glutathione S-transferase" evidence="2">
    <location>
        <begin position="230"/>
        <end position="298"/>
    </location>
</feature>
<evidence type="ECO:0000259" key="2">
    <source>
        <dbReference type="Pfam" id="PF17171"/>
    </source>
</evidence>
<dbReference type="PANTHER" id="PTHR12289:SF44">
    <property type="entry name" value="OUTER MEMBRANE PROTEIN (SAM35), PUTATIVE (AFU_ORTHOLOGUE AFUA_1G13180)-RELATED"/>
    <property type="match status" value="1"/>
</dbReference>
<dbReference type="InterPro" id="IPR012336">
    <property type="entry name" value="Thioredoxin-like_fold"/>
</dbReference>
<reference evidence="4" key="1">
    <citation type="submission" date="2023-06" db="EMBL/GenBank/DDBJ databases">
        <title>Genome-scale phylogeny and comparative genomics of the fungal order Sordariales.</title>
        <authorList>
            <consortium name="Lawrence Berkeley National Laboratory"/>
            <person name="Hensen N."/>
            <person name="Bonometti L."/>
            <person name="Westerberg I."/>
            <person name="Brannstrom I.O."/>
            <person name="Guillou S."/>
            <person name="Cros-Aarteil S."/>
            <person name="Calhoun S."/>
            <person name="Haridas S."/>
            <person name="Kuo A."/>
            <person name="Mondo S."/>
            <person name="Pangilinan J."/>
            <person name="Riley R."/>
            <person name="Labutti K."/>
            <person name="Andreopoulos B."/>
            <person name="Lipzen A."/>
            <person name="Chen C."/>
            <person name="Yanf M."/>
            <person name="Daum C."/>
            <person name="Ng V."/>
            <person name="Clum A."/>
            <person name="Steindorff A."/>
            <person name="Ohm R."/>
            <person name="Martin F."/>
            <person name="Silar P."/>
            <person name="Natvig D."/>
            <person name="Lalanne C."/>
            <person name="Gautier V."/>
            <person name="Ament-Velasquez S.L."/>
            <person name="Kruys A."/>
            <person name="Hutchinson M.I."/>
            <person name="Powell A.J."/>
            <person name="Barry K."/>
            <person name="Miller A.N."/>
            <person name="Grigoriev I.V."/>
            <person name="Debuchy R."/>
            <person name="Gladieux P."/>
            <person name="Thoren M.H."/>
            <person name="Johannesson H."/>
        </authorList>
    </citation>
    <scope>NUCLEOTIDE SEQUENCE</scope>
    <source>
        <strain evidence="4">8032-3</strain>
    </source>
</reference>
<dbReference type="GeneID" id="85315113"/>
<accession>A0AAJ0C6H6</accession>
<dbReference type="EMBL" id="MU838999">
    <property type="protein sequence ID" value="KAK1770875.1"/>
    <property type="molecule type" value="Genomic_DNA"/>
</dbReference>
<feature type="compositionally biased region" description="Low complexity" evidence="1">
    <location>
        <begin position="111"/>
        <end position="121"/>
    </location>
</feature>
<evidence type="ECO:0008006" key="6">
    <source>
        <dbReference type="Google" id="ProtNLM"/>
    </source>
</evidence>
<dbReference type="GO" id="GO:0007005">
    <property type="term" value="P:mitochondrion organization"/>
    <property type="evidence" value="ECO:0007669"/>
    <property type="project" value="TreeGrafter"/>
</dbReference>
<feature type="domain" description="Thioredoxin-like fold" evidence="3">
    <location>
        <begin position="64"/>
        <end position="102"/>
    </location>
</feature>
<evidence type="ECO:0000256" key="1">
    <source>
        <dbReference type="SAM" id="MobiDB-lite"/>
    </source>
</evidence>
<gene>
    <name evidence="4" type="ORF">QBC33DRAFT_597384</name>
</gene>
<dbReference type="InterPro" id="IPR050931">
    <property type="entry name" value="Mito_Protein_Transport_Metaxin"/>
</dbReference>
<feature type="compositionally biased region" description="Pro residues" evidence="1">
    <location>
        <begin position="98"/>
        <end position="110"/>
    </location>
</feature>
<proteinExistence type="predicted"/>
<keyword evidence="5" id="KW-1185">Reference proteome</keyword>
<dbReference type="Proteomes" id="UP001244011">
    <property type="component" value="Unassembled WGS sequence"/>
</dbReference>
<dbReference type="GO" id="GO:0001401">
    <property type="term" value="C:SAM complex"/>
    <property type="evidence" value="ECO:0007669"/>
    <property type="project" value="TreeGrafter"/>
</dbReference>
<feature type="region of interest" description="Disordered" evidence="1">
    <location>
        <begin position="93"/>
        <end position="157"/>
    </location>
</feature>
<dbReference type="InterPro" id="IPR033468">
    <property type="entry name" value="Metaxin_GST"/>
</dbReference>
<sequence>MMEPRPGWMPPIPGPLQRLFDLFPLVTYPANELPSRSPGPSNLPTLYVFASEEGARKGSPSFNPTCLKWQTFLKIAGVQFRIVPSTNHASPTGALPFLLPPNPSPPPSTQPPSSSSSSSSAPRPPQLPIPSTSLPKYALTHGLTPSPPSPPHPRQQAYQSLLDGPLRSAWLHALYLTPSNTPLLRTLYAHPATTSTPIQSLLLHHLRRAAAAELPSHHQDRPDDLYSEAASALSALAALLADSGTGWFFGRAAPGEFDAAVFAYTQLLLGGGLAWVDRRLADLARDAGEGELVGHRGRIWDLYWGEDGGEGENEG</sequence>
<comment type="caution">
    <text evidence="4">The sequence shown here is derived from an EMBL/GenBank/DDBJ whole genome shotgun (WGS) entry which is preliminary data.</text>
</comment>
<evidence type="ECO:0000313" key="4">
    <source>
        <dbReference type="EMBL" id="KAK1770875.1"/>
    </source>
</evidence>
<dbReference type="RefSeq" id="XP_060287088.1">
    <property type="nucleotide sequence ID" value="XM_060431926.1"/>
</dbReference>